<organism evidence="1 2">
    <name type="scientific">Fervidibacillus albus</name>
    <dbReference type="NCBI Taxonomy" id="2980026"/>
    <lineage>
        <taxon>Bacteria</taxon>
        <taxon>Bacillati</taxon>
        <taxon>Bacillota</taxon>
        <taxon>Bacilli</taxon>
        <taxon>Bacillales</taxon>
        <taxon>Bacillaceae</taxon>
        <taxon>Fervidibacillus</taxon>
    </lineage>
</organism>
<sequence>MNKVDYDRALYFTYHSQWDNLLVLMVRTSDDLLSKKIEQFLHAYYFQQDVDFVKARLLSMLDYVEHANMAATAYQEEQFHSV</sequence>
<dbReference type="KEGG" id="faf:OE104_08905"/>
<gene>
    <name evidence="1" type="ORF">OE104_08905</name>
</gene>
<protein>
    <submittedName>
        <fullName evidence="1">YhdB family protein</fullName>
    </submittedName>
</protein>
<reference evidence="1" key="1">
    <citation type="submission" date="2022-09" db="EMBL/GenBank/DDBJ databases">
        <title>Complete Genomes of Fervidibacillus albus and Fervidibacillus halotolerans isolated from tidal flat sediments.</title>
        <authorList>
            <person name="Kwon K.K."/>
            <person name="Yang S.-H."/>
            <person name="Park M.J."/>
            <person name="Oh H.-M."/>
        </authorList>
    </citation>
    <scope>NUCLEOTIDE SEQUENCE</scope>
    <source>
        <strain evidence="1">MEBiC13591</strain>
    </source>
</reference>
<name>A0A9E8LSG0_9BACI</name>
<accession>A0A9E8LSG0</accession>
<evidence type="ECO:0000313" key="2">
    <source>
        <dbReference type="Proteomes" id="UP001164718"/>
    </source>
</evidence>
<dbReference type="RefSeq" id="WP_275416537.1">
    <property type="nucleotide sequence ID" value="NZ_CP106878.1"/>
</dbReference>
<keyword evidence="2" id="KW-1185">Reference proteome</keyword>
<dbReference type="Pfam" id="PF14148">
    <property type="entry name" value="YhdB"/>
    <property type="match status" value="1"/>
</dbReference>
<dbReference type="InterPro" id="IPR025431">
    <property type="entry name" value="YhdB-like"/>
</dbReference>
<dbReference type="EMBL" id="CP106878">
    <property type="protein sequence ID" value="WAA08755.1"/>
    <property type="molecule type" value="Genomic_DNA"/>
</dbReference>
<dbReference type="Proteomes" id="UP001164718">
    <property type="component" value="Chromosome"/>
</dbReference>
<dbReference type="AlphaFoldDB" id="A0A9E8LSG0"/>
<proteinExistence type="predicted"/>
<evidence type="ECO:0000313" key="1">
    <source>
        <dbReference type="EMBL" id="WAA08755.1"/>
    </source>
</evidence>